<reference evidence="1" key="1">
    <citation type="submission" date="2022-08" db="EMBL/GenBank/DDBJ databases">
        <authorList>
            <person name="Gutierrez-Valencia J."/>
        </authorList>
    </citation>
    <scope>NUCLEOTIDE SEQUENCE</scope>
</reference>
<evidence type="ECO:0000313" key="2">
    <source>
        <dbReference type="Proteomes" id="UP001154282"/>
    </source>
</evidence>
<evidence type="ECO:0000313" key="1">
    <source>
        <dbReference type="EMBL" id="CAI0434944.1"/>
    </source>
</evidence>
<gene>
    <name evidence="1" type="ORF">LITE_LOCUS24489</name>
</gene>
<sequence>MVNSIPSKLFNKFFNSPQLISLLDLEAISSLSIFTTSLIPLLSPSQEEILLDCNSFETKDHLLVFGFEQEIIAKRDSKISRHASSACLRVPTTMLESFSCSFRISFICEKMSLVAAQTSNNLRDRSRDLSIELSSEMAFWVACS</sequence>
<dbReference type="EMBL" id="CAMGYJ010000006">
    <property type="protein sequence ID" value="CAI0434944.1"/>
    <property type="molecule type" value="Genomic_DNA"/>
</dbReference>
<dbReference type="AlphaFoldDB" id="A0AAV0LMC9"/>
<protein>
    <submittedName>
        <fullName evidence="1">Uncharacterized protein</fullName>
    </submittedName>
</protein>
<organism evidence="1 2">
    <name type="scientific">Linum tenue</name>
    <dbReference type="NCBI Taxonomy" id="586396"/>
    <lineage>
        <taxon>Eukaryota</taxon>
        <taxon>Viridiplantae</taxon>
        <taxon>Streptophyta</taxon>
        <taxon>Embryophyta</taxon>
        <taxon>Tracheophyta</taxon>
        <taxon>Spermatophyta</taxon>
        <taxon>Magnoliopsida</taxon>
        <taxon>eudicotyledons</taxon>
        <taxon>Gunneridae</taxon>
        <taxon>Pentapetalae</taxon>
        <taxon>rosids</taxon>
        <taxon>fabids</taxon>
        <taxon>Malpighiales</taxon>
        <taxon>Linaceae</taxon>
        <taxon>Linum</taxon>
    </lineage>
</organism>
<comment type="caution">
    <text evidence="1">The sequence shown here is derived from an EMBL/GenBank/DDBJ whole genome shotgun (WGS) entry which is preliminary data.</text>
</comment>
<dbReference type="Proteomes" id="UP001154282">
    <property type="component" value="Unassembled WGS sequence"/>
</dbReference>
<keyword evidence="2" id="KW-1185">Reference proteome</keyword>
<accession>A0AAV0LMC9</accession>
<proteinExistence type="predicted"/>
<name>A0AAV0LMC9_9ROSI</name>